<reference evidence="1" key="1">
    <citation type="submission" date="2020-11" db="EMBL/GenBank/DDBJ databases">
        <title>Adaptations for nitrogen fixation in a non-lichenized fungal sporocarp promotes dispersal by wood-feeding termites.</title>
        <authorList>
            <consortium name="DOE Joint Genome Institute"/>
            <person name="Koch R.A."/>
            <person name="Yoon G."/>
            <person name="Arayal U."/>
            <person name="Lail K."/>
            <person name="Amirebrahimi M."/>
            <person name="Labutti K."/>
            <person name="Lipzen A."/>
            <person name="Riley R."/>
            <person name="Barry K."/>
            <person name="Henrissat B."/>
            <person name="Grigoriev I.V."/>
            <person name="Herr J.R."/>
            <person name="Aime M.C."/>
        </authorList>
    </citation>
    <scope>NUCLEOTIDE SEQUENCE</scope>
    <source>
        <strain evidence="1">MCA 3950</strain>
    </source>
</reference>
<sequence length="226" mass="25879">MTTVTLALAHTSKAYVHVRFPVIPIHSPHPSYFSLAYPSFDFAVPRIVFHSLAIRRIECCHSCAPFSRHAYHPSRLFILDSKLDQGWKRWRRAASFSSNGNAGGQCDKNYDHCRDWPPLLLGYCVTTLPITNDVYAGILSDLRNCLCLLFSDQVLCFSHRHPSLSCLNTSRTLPFQCILTLSFFTGPHPVLTYEYFLTHRINYELRDYHASKLLPVCASVRYHPSE</sequence>
<dbReference type="AlphaFoldDB" id="A0A9P8AMP8"/>
<dbReference type="GeneID" id="66103686"/>
<dbReference type="RefSeq" id="XP_043034431.1">
    <property type="nucleotide sequence ID" value="XM_043181390.1"/>
</dbReference>
<name>A0A9P8AMP8_9AGAR</name>
<keyword evidence="2" id="KW-1185">Reference proteome</keyword>
<comment type="caution">
    <text evidence="1">The sequence shown here is derived from an EMBL/GenBank/DDBJ whole genome shotgun (WGS) entry which is preliminary data.</text>
</comment>
<dbReference type="Proteomes" id="UP000812287">
    <property type="component" value="Unassembled WGS sequence"/>
</dbReference>
<evidence type="ECO:0000313" key="1">
    <source>
        <dbReference type="EMBL" id="KAG7440931.1"/>
    </source>
</evidence>
<proteinExistence type="predicted"/>
<gene>
    <name evidence="1" type="ORF">BT62DRAFT_558085</name>
</gene>
<evidence type="ECO:0000313" key="2">
    <source>
        <dbReference type="Proteomes" id="UP000812287"/>
    </source>
</evidence>
<accession>A0A9P8AMP8</accession>
<dbReference type="EMBL" id="MU250565">
    <property type="protein sequence ID" value="KAG7440931.1"/>
    <property type="molecule type" value="Genomic_DNA"/>
</dbReference>
<protein>
    <submittedName>
        <fullName evidence="1">Uncharacterized protein</fullName>
    </submittedName>
</protein>
<organism evidence="1 2">
    <name type="scientific">Guyanagaster necrorhizus</name>
    <dbReference type="NCBI Taxonomy" id="856835"/>
    <lineage>
        <taxon>Eukaryota</taxon>
        <taxon>Fungi</taxon>
        <taxon>Dikarya</taxon>
        <taxon>Basidiomycota</taxon>
        <taxon>Agaricomycotina</taxon>
        <taxon>Agaricomycetes</taxon>
        <taxon>Agaricomycetidae</taxon>
        <taxon>Agaricales</taxon>
        <taxon>Marasmiineae</taxon>
        <taxon>Physalacriaceae</taxon>
        <taxon>Guyanagaster</taxon>
    </lineage>
</organism>